<accession>A0ABY8UEN4</accession>
<evidence type="ECO:0000256" key="7">
    <source>
        <dbReference type="ARBA" id="ARBA00033064"/>
    </source>
</evidence>
<comment type="similarity">
    <text evidence="3">Belongs to the HMBS family.</text>
</comment>
<dbReference type="Pfam" id="PF01379">
    <property type="entry name" value="Porphobil_deam"/>
    <property type="match status" value="2"/>
</dbReference>
<protein>
    <recommendedName>
        <fullName evidence="4">hydroxymethylbilane synthase</fullName>
        <ecNumber evidence="4">2.5.1.61</ecNumber>
    </recommendedName>
    <alternativeName>
        <fullName evidence="7">Hydroxymethylbilane synthase</fullName>
    </alternativeName>
</protein>
<dbReference type="SUPFAM" id="SSF54782">
    <property type="entry name" value="Porphobilinogen deaminase (hydroxymethylbilane synthase), C-terminal domain"/>
    <property type="match status" value="1"/>
</dbReference>
<dbReference type="CDD" id="cd13648">
    <property type="entry name" value="PBP2_PBGD_1"/>
    <property type="match status" value="1"/>
</dbReference>
<dbReference type="NCBIfam" id="TIGR00212">
    <property type="entry name" value="hemC"/>
    <property type="match status" value="1"/>
</dbReference>
<evidence type="ECO:0000313" key="10">
    <source>
        <dbReference type="EMBL" id="WIA19963.1"/>
    </source>
</evidence>
<dbReference type="PANTHER" id="PTHR11557">
    <property type="entry name" value="PORPHOBILINOGEN DEAMINASE"/>
    <property type="match status" value="1"/>
</dbReference>
<dbReference type="EMBL" id="CP126218">
    <property type="protein sequence ID" value="WIA19963.1"/>
    <property type="molecule type" value="Genomic_DNA"/>
</dbReference>
<evidence type="ECO:0000259" key="9">
    <source>
        <dbReference type="Pfam" id="PF03900"/>
    </source>
</evidence>
<organism evidence="10 11">
    <name type="scientific">Tetradesmus obliquus</name>
    <name type="common">Green alga</name>
    <name type="synonym">Acutodesmus obliquus</name>
    <dbReference type="NCBI Taxonomy" id="3088"/>
    <lineage>
        <taxon>Eukaryota</taxon>
        <taxon>Viridiplantae</taxon>
        <taxon>Chlorophyta</taxon>
        <taxon>core chlorophytes</taxon>
        <taxon>Chlorophyceae</taxon>
        <taxon>CS clade</taxon>
        <taxon>Sphaeropleales</taxon>
        <taxon>Scenedesmaceae</taxon>
        <taxon>Tetradesmus</taxon>
    </lineage>
</organism>
<evidence type="ECO:0000256" key="4">
    <source>
        <dbReference type="ARBA" id="ARBA00012655"/>
    </source>
</evidence>
<evidence type="ECO:0000256" key="5">
    <source>
        <dbReference type="ARBA" id="ARBA00022679"/>
    </source>
</evidence>
<dbReference type="PROSITE" id="PS00533">
    <property type="entry name" value="PORPHOBILINOGEN_DEAM"/>
    <property type="match status" value="1"/>
</dbReference>
<name>A0ABY8UEN4_TETOB</name>
<proteinExistence type="inferred from homology"/>
<dbReference type="Gene3D" id="3.40.190.10">
    <property type="entry name" value="Periplasmic binding protein-like II"/>
    <property type="match status" value="3"/>
</dbReference>
<reference evidence="10 11" key="1">
    <citation type="submission" date="2023-05" db="EMBL/GenBank/DDBJ databases">
        <title>A 100% complete, gapless, phased diploid assembly of the Scenedesmus obliquus UTEX 3031 genome.</title>
        <authorList>
            <person name="Biondi T.C."/>
            <person name="Hanschen E.R."/>
            <person name="Kwon T."/>
            <person name="Eng W."/>
            <person name="Kruse C.P.S."/>
            <person name="Koehler S.I."/>
            <person name="Kunde Y."/>
            <person name="Gleasner C.D."/>
            <person name="You Mak K.T."/>
            <person name="Polle J."/>
            <person name="Hovde B.T."/>
            <person name="Starkenburg S.R."/>
        </authorList>
    </citation>
    <scope>NUCLEOTIDE SEQUENCE [LARGE SCALE GENOMIC DNA]</scope>
    <source>
        <strain evidence="10 11">DOE0152z</strain>
    </source>
</reference>
<dbReference type="InterPro" id="IPR036803">
    <property type="entry name" value="Porphobilinogen_deaminase_C_sf"/>
</dbReference>
<dbReference type="InterPro" id="IPR022418">
    <property type="entry name" value="Porphobilinogen_deaminase_C"/>
</dbReference>
<feature type="domain" description="Porphobilinogen deaminase N-terminal" evidence="8">
    <location>
        <begin position="31"/>
        <end position="113"/>
    </location>
</feature>
<dbReference type="PRINTS" id="PR00151">
    <property type="entry name" value="PORPHBDMNASE"/>
</dbReference>
<feature type="domain" description="Porphobilinogen deaminase N-terminal" evidence="8">
    <location>
        <begin position="136"/>
        <end position="283"/>
    </location>
</feature>
<dbReference type="SUPFAM" id="SSF53850">
    <property type="entry name" value="Periplasmic binding protein-like II"/>
    <property type="match status" value="3"/>
</dbReference>
<dbReference type="PANTHER" id="PTHR11557:SF0">
    <property type="entry name" value="PORPHOBILINOGEN DEAMINASE"/>
    <property type="match status" value="1"/>
</dbReference>
<evidence type="ECO:0000256" key="2">
    <source>
        <dbReference type="ARBA" id="ARBA00004735"/>
    </source>
</evidence>
<dbReference type="Pfam" id="PF03900">
    <property type="entry name" value="Porphobil_deamC"/>
    <property type="match status" value="1"/>
</dbReference>
<feature type="domain" description="Porphobilinogen deaminase C-terminal" evidence="9">
    <location>
        <begin position="299"/>
        <end position="370"/>
    </location>
</feature>
<evidence type="ECO:0000256" key="3">
    <source>
        <dbReference type="ARBA" id="ARBA00005638"/>
    </source>
</evidence>
<dbReference type="InterPro" id="IPR000860">
    <property type="entry name" value="HemC"/>
</dbReference>
<evidence type="ECO:0000256" key="1">
    <source>
        <dbReference type="ARBA" id="ARBA00001916"/>
    </source>
</evidence>
<dbReference type="EC" id="2.5.1.61" evidence="4"/>
<keyword evidence="6" id="KW-0627">Porphyrin biosynthesis</keyword>
<dbReference type="Gene3D" id="3.30.160.40">
    <property type="entry name" value="Porphobilinogen deaminase, C-terminal domain"/>
    <property type="match status" value="1"/>
</dbReference>
<gene>
    <name evidence="10" type="ORF">OEZ85_005841</name>
</gene>
<dbReference type="InterPro" id="IPR022417">
    <property type="entry name" value="Porphobilin_deaminase_N"/>
</dbReference>
<dbReference type="HAMAP" id="MF_00260">
    <property type="entry name" value="Porphobil_deam"/>
    <property type="match status" value="1"/>
</dbReference>
<evidence type="ECO:0000313" key="11">
    <source>
        <dbReference type="Proteomes" id="UP001244341"/>
    </source>
</evidence>
<dbReference type="Proteomes" id="UP001244341">
    <property type="component" value="Chromosome 11b"/>
</dbReference>
<dbReference type="InterPro" id="IPR022419">
    <property type="entry name" value="Porphobilin_deaminase_cofac_BS"/>
</dbReference>
<keyword evidence="11" id="KW-1185">Reference proteome</keyword>
<comment type="cofactor">
    <cofactor evidence="1">
        <name>dipyrromethane</name>
        <dbReference type="ChEBI" id="CHEBI:60342"/>
    </cofactor>
</comment>
<evidence type="ECO:0000256" key="6">
    <source>
        <dbReference type="ARBA" id="ARBA00023244"/>
    </source>
</evidence>
<comment type="pathway">
    <text evidence="2">Porphyrin-containing compound metabolism; protoporphyrin-IX biosynthesis; coproporphyrinogen-III from 5-aminolevulinate: step 2/4.</text>
</comment>
<sequence length="380" mass="41240">MLQQNRATRPAVRARPRTCRVIASATATKTVKIGTRGSPLALAQAYLTRDLLKTNFPELADEGALEIVIIKTTGDKVLNQPLADIGGKGLFTKEIDEALLDGRIDIAVHSMKGLFTKEIDEALLDGRIDIAVHSMKAIDEALLDGRIDIAVHSMKDVPTYLPEGTVLPCNLPREDVRDVFISPVAKDLSELPEGAVVGSASLRRQAQLLAKYPHLKVVNFRGNVQTRLRKLQEGECSATLLALAGLKRLDMTQHITKIMEIEDMLPAVAQGAIGIACRTNDEPAAKYLAGLNHEDTRVAVVTERAFLAALDGSCRTPIAGYCYRGEDNQLHFKGLVASTDGKKIYSTSRTGSFDAATGEKLGREAGEELKAQAGPEFFVW</sequence>
<keyword evidence="5" id="KW-0808">Transferase</keyword>
<evidence type="ECO:0000259" key="8">
    <source>
        <dbReference type="Pfam" id="PF01379"/>
    </source>
</evidence>